<evidence type="ECO:0000256" key="1">
    <source>
        <dbReference type="SAM" id="MobiDB-lite"/>
    </source>
</evidence>
<organism evidence="3 4">
    <name type="scientific">Leersia perrieri</name>
    <dbReference type="NCBI Taxonomy" id="77586"/>
    <lineage>
        <taxon>Eukaryota</taxon>
        <taxon>Viridiplantae</taxon>
        <taxon>Streptophyta</taxon>
        <taxon>Embryophyta</taxon>
        <taxon>Tracheophyta</taxon>
        <taxon>Spermatophyta</taxon>
        <taxon>Magnoliopsida</taxon>
        <taxon>Liliopsida</taxon>
        <taxon>Poales</taxon>
        <taxon>Poaceae</taxon>
        <taxon>BOP clade</taxon>
        <taxon>Oryzoideae</taxon>
        <taxon>Oryzeae</taxon>
        <taxon>Oryzinae</taxon>
        <taxon>Leersia</taxon>
    </lineage>
</organism>
<feature type="region of interest" description="Disordered" evidence="1">
    <location>
        <begin position="50"/>
        <end position="79"/>
    </location>
</feature>
<evidence type="ECO:0000313" key="4">
    <source>
        <dbReference type="Proteomes" id="UP000032180"/>
    </source>
</evidence>
<dbReference type="AlphaFoldDB" id="A0A0D9WWA6"/>
<feature type="signal peptide" evidence="2">
    <location>
        <begin position="1"/>
        <end position="19"/>
    </location>
</feature>
<feature type="compositionally biased region" description="Polar residues" evidence="1">
    <location>
        <begin position="50"/>
        <end position="62"/>
    </location>
</feature>
<proteinExistence type="predicted"/>
<dbReference type="EnsemblPlants" id="LPERR07G04820.1">
    <property type="protein sequence ID" value="LPERR07G04820.1"/>
    <property type="gene ID" value="LPERR07G04820"/>
</dbReference>
<feature type="chain" id="PRO_5002349660" evidence="2">
    <location>
        <begin position="20"/>
        <end position="79"/>
    </location>
</feature>
<dbReference type="Gramene" id="LPERR07G04820.1">
    <property type="protein sequence ID" value="LPERR07G04820.1"/>
    <property type="gene ID" value="LPERR07G04820"/>
</dbReference>
<keyword evidence="4" id="KW-1185">Reference proteome</keyword>
<accession>A0A0D9WWA6</accession>
<protein>
    <submittedName>
        <fullName evidence="3">Uncharacterized protein</fullName>
    </submittedName>
</protein>
<name>A0A0D9WWA6_9ORYZ</name>
<keyword evidence="2" id="KW-0732">Signal</keyword>
<evidence type="ECO:0000313" key="3">
    <source>
        <dbReference type="EnsemblPlants" id="LPERR07G04820.1"/>
    </source>
</evidence>
<sequence length="79" mass="8183">MRFAAIVSVILLIFFLGSGEMMARPVARVGKTMTTVGERINSDGVVVNSWTTESSSQPSGCTNGNGPGGYCHTPAPAGH</sequence>
<reference evidence="4" key="2">
    <citation type="submission" date="2013-12" db="EMBL/GenBank/DDBJ databases">
        <authorList>
            <person name="Yu Y."/>
            <person name="Lee S."/>
            <person name="de Baynast K."/>
            <person name="Wissotski M."/>
            <person name="Liu L."/>
            <person name="Talag J."/>
            <person name="Goicoechea J."/>
            <person name="Angelova A."/>
            <person name="Jetty R."/>
            <person name="Kudrna D."/>
            <person name="Golser W."/>
            <person name="Rivera L."/>
            <person name="Zhang J."/>
            <person name="Wing R."/>
        </authorList>
    </citation>
    <scope>NUCLEOTIDE SEQUENCE</scope>
</reference>
<reference evidence="3" key="3">
    <citation type="submission" date="2015-04" db="UniProtKB">
        <authorList>
            <consortium name="EnsemblPlants"/>
        </authorList>
    </citation>
    <scope>IDENTIFICATION</scope>
</reference>
<evidence type="ECO:0000256" key="2">
    <source>
        <dbReference type="SAM" id="SignalP"/>
    </source>
</evidence>
<dbReference type="Proteomes" id="UP000032180">
    <property type="component" value="Chromosome 7"/>
</dbReference>
<dbReference type="HOGENOM" id="CLU_2593849_0_0_1"/>
<reference evidence="3 4" key="1">
    <citation type="submission" date="2012-08" db="EMBL/GenBank/DDBJ databases">
        <title>Oryza genome evolution.</title>
        <authorList>
            <person name="Wing R.A."/>
        </authorList>
    </citation>
    <scope>NUCLEOTIDE SEQUENCE</scope>
</reference>